<keyword evidence="9" id="KW-0547">Nucleotide-binding</keyword>
<gene>
    <name evidence="18" type="ORF">EOD39_18089</name>
</gene>
<comment type="subcellular location">
    <subcellularLocation>
        <location evidence="1">Cell membrane</location>
        <topology evidence="1">Peripheral membrane protein</topology>
    </subcellularLocation>
    <subcellularLocation>
        <location evidence="2">Cytoplasm</location>
    </subcellularLocation>
</comment>
<proteinExistence type="inferred from homology"/>
<dbReference type="GO" id="GO:0004674">
    <property type="term" value="F:protein serine/threonine kinase activity"/>
    <property type="evidence" value="ECO:0007669"/>
    <property type="project" value="UniProtKB-KW"/>
</dbReference>
<protein>
    <recommendedName>
        <fullName evidence="4">non-specific serine/threonine protein kinase</fullName>
        <ecNumber evidence="4">2.7.11.1</ecNumber>
    </recommendedName>
</protein>
<keyword evidence="19" id="KW-1185">Reference proteome</keyword>
<dbReference type="AlphaFoldDB" id="A0A444V1K9"/>
<feature type="region of interest" description="Disordered" evidence="17">
    <location>
        <begin position="1"/>
        <end position="32"/>
    </location>
</feature>
<keyword evidence="12" id="KW-0067">ATP-binding</keyword>
<evidence type="ECO:0000313" key="19">
    <source>
        <dbReference type="Proteomes" id="UP000289886"/>
    </source>
</evidence>
<keyword evidence="6" id="KW-0963">Cytoplasm</keyword>
<sequence length="465" mass="55262">MNEDHSTPKKEKQGRLSKHKENMQHSQAEDEAQLLSQQRVYYDRNCRSFKRKIMIKRHDFEQEQIREELSKKKTQKEMEHAMLIRHDESTQELENRQLKTLQKLRMDLIRLQHQTELENQIEYNNRRERELHRKHVMELRQQPKNLKDHVFVRDEASYRDPRPELRPTLSVQSQAHNYKNRERFATIKSASLHDFVIRERSQTVLTDLIQRTKDAVRELDNLQYRKMKKILYQERHNGPLTESQEEEEDSEHASCKMNSLGSNHSIPSTSVSTGSQSSSVNSMQEVVDESSSDMAMMHDYDSTLESEPSAVPRKKWQDIIKEVKFLCQLKHPNTIEYKGCYLKEHTAWAHWVFEDSVYTTVTREKKLIVKSQSYFYAWIRHRLVFLFSLYCHETPQYQLQHFLNRKALSISSSEPVHMFQTSDEKPERVKGRDLKECFLRGVTEEANSSAMTNTTLHLIPKIQNS</sequence>
<evidence type="ECO:0000256" key="4">
    <source>
        <dbReference type="ARBA" id="ARBA00012513"/>
    </source>
</evidence>
<dbReference type="EC" id="2.7.11.1" evidence="4"/>
<evidence type="ECO:0000256" key="5">
    <source>
        <dbReference type="ARBA" id="ARBA00022475"/>
    </source>
</evidence>
<feature type="compositionally biased region" description="Low complexity" evidence="17">
    <location>
        <begin position="265"/>
        <end position="280"/>
    </location>
</feature>
<dbReference type="GO" id="GO:0051493">
    <property type="term" value="P:regulation of cytoskeleton organization"/>
    <property type="evidence" value="ECO:0007669"/>
    <property type="project" value="TreeGrafter"/>
</dbReference>
<feature type="compositionally biased region" description="Basic and acidic residues" evidence="17">
    <location>
        <begin position="1"/>
        <end position="23"/>
    </location>
</feature>
<evidence type="ECO:0000313" key="18">
    <source>
        <dbReference type="EMBL" id="RXM94346.1"/>
    </source>
</evidence>
<dbReference type="Gene3D" id="3.30.200.20">
    <property type="entry name" value="Phosphorylase Kinase, domain 1"/>
    <property type="match status" value="1"/>
</dbReference>
<evidence type="ECO:0000256" key="16">
    <source>
        <dbReference type="ARBA" id="ARBA00048679"/>
    </source>
</evidence>
<dbReference type="PANTHER" id="PTHR47167">
    <property type="entry name" value="SERINE/THREONINE-PROTEIN KINASE TAO1-LIKE PROTEIN"/>
    <property type="match status" value="1"/>
</dbReference>
<dbReference type="EMBL" id="SCEB01003481">
    <property type="protein sequence ID" value="RXM94346.1"/>
    <property type="molecule type" value="Genomic_DNA"/>
</dbReference>
<evidence type="ECO:0000256" key="8">
    <source>
        <dbReference type="ARBA" id="ARBA00022679"/>
    </source>
</evidence>
<dbReference type="GO" id="GO:0005737">
    <property type="term" value="C:cytoplasm"/>
    <property type="evidence" value="ECO:0007669"/>
    <property type="project" value="UniProtKB-SubCell"/>
</dbReference>
<dbReference type="PANTHER" id="PTHR47167:SF10">
    <property type="entry name" value="SERINE_THREONINE-PROTEIN KINASE TAO3"/>
    <property type="match status" value="1"/>
</dbReference>
<evidence type="ECO:0000256" key="12">
    <source>
        <dbReference type="ARBA" id="ARBA00022840"/>
    </source>
</evidence>
<reference evidence="18 19" key="1">
    <citation type="submission" date="2019-01" db="EMBL/GenBank/DDBJ databases">
        <title>Draft Genome and Complete Hox-Cluster Characterization of the Sterlet Sturgeon (Acipenser ruthenus).</title>
        <authorList>
            <person name="Wei Q."/>
        </authorList>
    </citation>
    <scope>NUCLEOTIDE SEQUENCE [LARGE SCALE GENOMIC DNA]</scope>
    <source>
        <strain evidence="18">WHYD16114868_AA</strain>
        <tissue evidence="18">Blood</tissue>
    </source>
</reference>
<evidence type="ECO:0000256" key="2">
    <source>
        <dbReference type="ARBA" id="ARBA00004496"/>
    </source>
</evidence>
<keyword evidence="8" id="KW-0808">Transferase</keyword>
<evidence type="ECO:0000256" key="7">
    <source>
        <dbReference type="ARBA" id="ARBA00022527"/>
    </source>
</evidence>
<evidence type="ECO:0000256" key="17">
    <source>
        <dbReference type="SAM" id="MobiDB-lite"/>
    </source>
</evidence>
<keyword evidence="11 18" id="KW-0418">Kinase</keyword>
<evidence type="ECO:0000256" key="10">
    <source>
        <dbReference type="ARBA" id="ARBA00022763"/>
    </source>
</evidence>
<dbReference type="GO" id="GO:0005524">
    <property type="term" value="F:ATP binding"/>
    <property type="evidence" value="ECO:0007669"/>
    <property type="project" value="UniProtKB-KW"/>
</dbReference>
<name>A0A444V1K9_ACIRT</name>
<evidence type="ECO:0000256" key="1">
    <source>
        <dbReference type="ARBA" id="ARBA00004202"/>
    </source>
</evidence>
<accession>A0A444V1K9</accession>
<comment type="catalytic activity">
    <reaction evidence="16">
        <text>L-seryl-[protein] + ATP = O-phospho-L-seryl-[protein] + ADP + H(+)</text>
        <dbReference type="Rhea" id="RHEA:17989"/>
        <dbReference type="Rhea" id="RHEA-COMP:9863"/>
        <dbReference type="Rhea" id="RHEA-COMP:11604"/>
        <dbReference type="ChEBI" id="CHEBI:15378"/>
        <dbReference type="ChEBI" id="CHEBI:29999"/>
        <dbReference type="ChEBI" id="CHEBI:30616"/>
        <dbReference type="ChEBI" id="CHEBI:83421"/>
        <dbReference type="ChEBI" id="CHEBI:456216"/>
        <dbReference type="EC" id="2.7.11.1"/>
    </reaction>
</comment>
<dbReference type="Proteomes" id="UP000289886">
    <property type="component" value="Unassembled WGS sequence"/>
</dbReference>
<evidence type="ECO:0000256" key="6">
    <source>
        <dbReference type="ARBA" id="ARBA00022490"/>
    </source>
</evidence>
<comment type="catalytic activity">
    <reaction evidence="15">
        <text>L-threonyl-[protein] + ATP = O-phospho-L-threonyl-[protein] + ADP + H(+)</text>
        <dbReference type="Rhea" id="RHEA:46608"/>
        <dbReference type="Rhea" id="RHEA-COMP:11060"/>
        <dbReference type="Rhea" id="RHEA-COMP:11605"/>
        <dbReference type="ChEBI" id="CHEBI:15378"/>
        <dbReference type="ChEBI" id="CHEBI:30013"/>
        <dbReference type="ChEBI" id="CHEBI:30616"/>
        <dbReference type="ChEBI" id="CHEBI:61977"/>
        <dbReference type="ChEBI" id="CHEBI:456216"/>
        <dbReference type="EC" id="2.7.11.1"/>
    </reaction>
</comment>
<dbReference type="GO" id="GO:0006974">
    <property type="term" value="P:DNA damage response"/>
    <property type="evidence" value="ECO:0007669"/>
    <property type="project" value="UniProtKB-KW"/>
</dbReference>
<dbReference type="GO" id="GO:0005886">
    <property type="term" value="C:plasma membrane"/>
    <property type="evidence" value="ECO:0007669"/>
    <property type="project" value="UniProtKB-SubCell"/>
</dbReference>
<feature type="region of interest" description="Disordered" evidence="17">
    <location>
        <begin position="235"/>
        <end position="280"/>
    </location>
</feature>
<keyword evidence="7" id="KW-0723">Serine/threonine-protein kinase</keyword>
<comment type="similarity">
    <text evidence="3">Belongs to the protein kinase superfamily. STE Ser/Thr protein kinase family. STE20 subfamily.</text>
</comment>
<evidence type="ECO:0000256" key="15">
    <source>
        <dbReference type="ARBA" id="ARBA00047899"/>
    </source>
</evidence>
<comment type="caution">
    <text evidence="18">The sequence shown here is derived from an EMBL/GenBank/DDBJ whole genome shotgun (WGS) entry which is preliminary data.</text>
</comment>
<keyword evidence="10" id="KW-0227">DNA damage</keyword>
<evidence type="ECO:0000256" key="9">
    <source>
        <dbReference type="ARBA" id="ARBA00022741"/>
    </source>
</evidence>
<evidence type="ECO:0000256" key="11">
    <source>
        <dbReference type="ARBA" id="ARBA00022777"/>
    </source>
</evidence>
<organism evidence="18 19">
    <name type="scientific">Acipenser ruthenus</name>
    <name type="common">Sterlet sturgeon</name>
    <dbReference type="NCBI Taxonomy" id="7906"/>
    <lineage>
        <taxon>Eukaryota</taxon>
        <taxon>Metazoa</taxon>
        <taxon>Chordata</taxon>
        <taxon>Craniata</taxon>
        <taxon>Vertebrata</taxon>
        <taxon>Euteleostomi</taxon>
        <taxon>Actinopterygii</taxon>
        <taxon>Chondrostei</taxon>
        <taxon>Acipenseriformes</taxon>
        <taxon>Acipenseridae</taxon>
        <taxon>Acipenser</taxon>
    </lineage>
</organism>
<evidence type="ECO:0000256" key="13">
    <source>
        <dbReference type="ARBA" id="ARBA00023054"/>
    </source>
</evidence>
<keyword evidence="13" id="KW-0175">Coiled coil</keyword>
<keyword evidence="14" id="KW-0472">Membrane</keyword>
<evidence type="ECO:0000256" key="3">
    <source>
        <dbReference type="ARBA" id="ARBA00008874"/>
    </source>
</evidence>
<dbReference type="InterPro" id="IPR051234">
    <property type="entry name" value="TAO_STE20_kinase"/>
</dbReference>
<evidence type="ECO:0000256" key="14">
    <source>
        <dbReference type="ARBA" id="ARBA00023136"/>
    </source>
</evidence>
<keyword evidence="5" id="KW-1003">Cell membrane</keyword>